<protein>
    <recommendedName>
        <fullName evidence="2">Cupin type-1 domain-containing protein</fullName>
    </recommendedName>
</protein>
<evidence type="ECO:0000256" key="1">
    <source>
        <dbReference type="SAM" id="SignalP"/>
    </source>
</evidence>
<dbReference type="InterPro" id="IPR011051">
    <property type="entry name" value="RmlC_Cupin_sf"/>
</dbReference>
<dbReference type="InterPro" id="IPR014710">
    <property type="entry name" value="RmlC-like_jellyroll"/>
</dbReference>
<evidence type="ECO:0000313" key="4">
    <source>
        <dbReference type="Proteomes" id="UP000249390"/>
    </source>
</evidence>
<feature type="domain" description="Cupin type-1" evidence="2">
    <location>
        <begin position="41"/>
        <end position="101"/>
    </location>
</feature>
<evidence type="ECO:0000313" key="3">
    <source>
        <dbReference type="EMBL" id="RAL43461.1"/>
    </source>
</evidence>
<dbReference type="Gene3D" id="2.60.120.10">
    <property type="entry name" value="Jelly Rolls"/>
    <property type="match status" value="1"/>
</dbReference>
<accession>A0A328DH39</accession>
<feature type="signal peptide" evidence="1">
    <location>
        <begin position="1"/>
        <end position="24"/>
    </location>
</feature>
<sequence>MAATPTRVWALLGLLLLFQGGAFGRRSFTGSRDECQLRRIKAFEPSLRVEAEGGVTELWDPLNEQFRCGGAHAFRHVIYPNATLLPSYTGSPLIAYTLQGTPLF</sequence>
<keyword evidence="4" id="KW-1185">Reference proteome</keyword>
<dbReference type="InterPro" id="IPR006045">
    <property type="entry name" value="Cupin_1"/>
</dbReference>
<dbReference type="EMBL" id="NQVE01000156">
    <property type="protein sequence ID" value="RAL43461.1"/>
    <property type="molecule type" value="Genomic_DNA"/>
</dbReference>
<reference evidence="3 4" key="1">
    <citation type="submission" date="2018-06" db="EMBL/GenBank/DDBJ databases">
        <title>The Genome of Cuscuta australis (Dodder) Provides Insight into the Evolution of Plant Parasitism.</title>
        <authorList>
            <person name="Liu H."/>
        </authorList>
    </citation>
    <scope>NUCLEOTIDE SEQUENCE [LARGE SCALE GENOMIC DNA]</scope>
    <source>
        <strain evidence="4">cv. Yunnan</strain>
        <tissue evidence="3">Vines</tissue>
    </source>
</reference>
<dbReference type="Proteomes" id="UP000249390">
    <property type="component" value="Unassembled WGS sequence"/>
</dbReference>
<dbReference type="SUPFAM" id="SSF51182">
    <property type="entry name" value="RmlC-like cupins"/>
    <property type="match status" value="1"/>
</dbReference>
<proteinExistence type="predicted"/>
<dbReference type="Pfam" id="PF00190">
    <property type="entry name" value="Cupin_1"/>
    <property type="match status" value="1"/>
</dbReference>
<dbReference type="AlphaFoldDB" id="A0A328DH39"/>
<evidence type="ECO:0000259" key="2">
    <source>
        <dbReference type="Pfam" id="PF00190"/>
    </source>
</evidence>
<gene>
    <name evidence="3" type="ORF">DM860_012602</name>
</gene>
<name>A0A328DH39_9ASTE</name>
<comment type="caution">
    <text evidence="3">The sequence shown here is derived from an EMBL/GenBank/DDBJ whole genome shotgun (WGS) entry which is preliminary data.</text>
</comment>
<feature type="chain" id="PRO_5016412020" description="Cupin type-1 domain-containing protein" evidence="1">
    <location>
        <begin position="25"/>
        <end position="104"/>
    </location>
</feature>
<keyword evidence="1" id="KW-0732">Signal</keyword>
<organism evidence="3 4">
    <name type="scientific">Cuscuta australis</name>
    <dbReference type="NCBI Taxonomy" id="267555"/>
    <lineage>
        <taxon>Eukaryota</taxon>
        <taxon>Viridiplantae</taxon>
        <taxon>Streptophyta</taxon>
        <taxon>Embryophyta</taxon>
        <taxon>Tracheophyta</taxon>
        <taxon>Spermatophyta</taxon>
        <taxon>Magnoliopsida</taxon>
        <taxon>eudicotyledons</taxon>
        <taxon>Gunneridae</taxon>
        <taxon>Pentapetalae</taxon>
        <taxon>asterids</taxon>
        <taxon>lamiids</taxon>
        <taxon>Solanales</taxon>
        <taxon>Convolvulaceae</taxon>
        <taxon>Cuscuteae</taxon>
        <taxon>Cuscuta</taxon>
        <taxon>Cuscuta subgen. Grammica</taxon>
        <taxon>Cuscuta sect. Cleistogrammica</taxon>
    </lineage>
</organism>